<dbReference type="EMBL" id="AZNH01000033">
    <property type="protein sequence ID" value="KID85176.1"/>
    <property type="molecule type" value="Genomic_DNA"/>
</dbReference>
<dbReference type="HOGENOM" id="CLU_057547_3_1_1"/>
<gene>
    <name evidence="1" type="ORF">MGU_07598</name>
</gene>
<protein>
    <submittedName>
        <fullName evidence="1">Uncharacterized protein</fullName>
    </submittedName>
</protein>
<dbReference type="AlphaFoldDB" id="A0A0B4H5Y2"/>
<evidence type="ECO:0000313" key="1">
    <source>
        <dbReference type="EMBL" id="KID85176.1"/>
    </source>
</evidence>
<proteinExistence type="predicted"/>
<dbReference type="Proteomes" id="UP000031192">
    <property type="component" value="Unassembled WGS sequence"/>
</dbReference>
<comment type="caution">
    <text evidence="1">The sequence shown here is derived from an EMBL/GenBank/DDBJ whole genome shotgun (WGS) entry which is preliminary data.</text>
</comment>
<accession>A0A0B4H5Y2</accession>
<evidence type="ECO:0000313" key="2">
    <source>
        <dbReference type="Proteomes" id="UP000031192"/>
    </source>
</evidence>
<dbReference type="OrthoDB" id="4500473at2759"/>
<name>A0A0B4H5Y2_METGA</name>
<keyword evidence="2" id="KW-1185">Reference proteome</keyword>
<reference evidence="1 2" key="1">
    <citation type="journal article" date="2014" name="Proc. Natl. Acad. Sci. U.S.A.">
        <title>Trajectory and genomic determinants of fungal-pathogen speciation and host adaptation.</title>
        <authorList>
            <person name="Hu X."/>
            <person name="Xiao G."/>
            <person name="Zheng P."/>
            <person name="Shang Y."/>
            <person name="Su Y."/>
            <person name="Zhang X."/>
            <person name="Liu X."/>
            <person name="Zhan S."/>
            <person name="St Leger R.J."/>
            <person name="Wang C."/>
        </authorList>
    </citation>
    <scope>NUCLEOTIDE SEQUENCE [LARGE SCALE GENOMIC DNA]</scope>
    <source>
        <strain evidence="1 2">ARSEF 977</strain>
    </source>
</reference>
<sequence>MPATWFLLPDFTFTADGPLRLGMVIPHWSRPTTVLADVASGAASDIKLPALKTIIEPNHTHSRSRSRSDNFSLWSKFEGLASASAGAGVGKNNSVDYGRTDHEVRTFRDPLMPETVAAIANLPAVRAQIDSGVFGKRPVYIVSGLRIATSSFTVARGQGSDFTMEAAGSGPPAGTIPAEVGGRMKHEGLAKLTDSYDTASGVVFAYRLCVIRTRRAGVETEMFSHKSAFLGGAGEKEGVPLILVEATKDEIDGDLEEEVEYESAEIGEDDLCISVSRRN</sequence>
<organism evidence="1 2">
    <name type="scientific">Metarhizium guizhouense (strain ARSEF 977)</name>
    <dbReference type="NCBI Taxonomy" id="1276136"/>
    <lineage>
        <taxon>Eukaryota</taxon>
        <taxon>Fungi</taxon>
        <taxon>Dikarya</taxon>
        <taxon>Ascomycota</taxon>
        <taxon>Pezizomycotina</taxon>
        <taxon>Sordariomycetes</taxon>
        <taxon>Hypocreomycetidae</taxon>
        <taxon>Hypocreales</taxon>
        <taxon>Clavicipitaceae</taxon>
        <taxon>Metarhizium</taxon>
    </lineage>
</organism>